<dbReference type="SUPFAM" id="SSF53335">
    <property type="entry name" value="S-adenosyl-L-methionine-dependent methyltransferases"/>
    <property type="match status" value="1"/>
</dbReference>
<keyword evidence="3" id="KW-1185">Reference proteome</keyword>
<organism evidence="2 3">
    <name type="scientific">Aliidiomarina minuta</name>
    <dbReference type="NCBI Taxonomy" id="880057"/>
    <lineage>
        <taxon>Bacteria</taxon>
        <taxon>Pseudomonadati</taxon>
        <taxon>Pseudomonadota</taxon>
        <taxon>Gammaproteobacteria</taxon>
        <taxon>Alteromonadales</taxon>
        <taxon>Idiomarinaceae</taxon>
        <taxon>Aliidiomarina</taxon>
    </lineage>
</organism>
<keyword evidence="2" id="KW-0808">Transferase</keyword>
<reference evidence="2 3" key="1">
    <citation type="journal article" date="2011" name="Front. Microbiol.">
        <title>Genomic signatures of strain selection and enhancement in Bacillus atrophaeus var. globigii, a historical biowarfare simulant.</title>
        <authorList>
            <person name="Gibbons H.S."/>
            <person name="Broomall S.M."/>
            <person name="McNew L.A."/>
            <person name="Daligault H."/>
            <person name="Chapman C."/>
            <person name="Bruce D."/>
            <person name="Karavis M."/>
            <person name="Krepps M."/>
            <person name="McGregor P.A."/>
            <person name="Hong C."/>
            <person name="Park K.H."/>
            <person name="Akmal A."/>
            <person name="Feldman A."/>
            <person name="Lin J.S."/>
            <person name="Chang W.E."/>
            <person name="Higgs B.W."/>
            <person name="Demirev P."/>
            <person name="Lindquist J."/>
            <person name="Liem A."/>
            <person name="Fochler E."/>
            <person name="Read T.D."/>
            <person name="Tapia R."/>
            <person name="Johnson S."/>
            <person name="Bishop-Lilly K.A."/>
            <person name="Detter C."/>
            <person name="Han C."/>
            <person name="Sozhamannan S."/>
            <person name="Rosenzweig C.N."/>
            <person name="Skowronski E.W."/>
        </authorList>
    </citation>
    <scope>NUCLEOTIDE SEQUENCE [LARGE SCALE GENOMIC DNA]</scope>
    <source>
        <strain evidence="2 3">MLST1</strain>
    </source>
</reference>
<keyword evidence="2" id="KW-0489">Methyltransferase</keyword>
<feature type="signal peptide" evidence="1">
    <location>
        <begin position="1"/>
        <end position="21"/>
    </location>
</feature>
<dbReference type="GO" id="GO:0008168">
    <property type="term" value="F:methyltransferase activity"/>
    <property type="evidence" value="ECO:0007669"/>
    <property type="project" value="UniProtKB-KW"/>
</dbReference>
<sequence>MNTWLITSALAASLMAGAAYALPQTAAEEALEQQEAEEEILTDPDHELLLDEGHEPFINVDEPPTLQQAVDAASRDPDNRARDEFRNPAETLEFFDVQPHMTVVEIWPGAGWYTEILAPYLYATGTYYAAHFPEDTESAYFSEARGRYAQFLQSSAIYENVQVTSFMPGSEHEIAPEGSADRVLTFRNLHNWYMRDGEEGMENAFDAFYAALRPGGILGVVDHRLPEDRDDDEVSTSGYMKQSWAVKYAEEAGFELVASSEINANPADTADYADGVWTLPPTMRRGDEDAQRYLDIGESDRFTLKFRKPEE</sequence>
<dbReference type="EMBL" id="PIPL01000003">
    <property type="protein sequence ID" value="RUO24092.1"/>
    <property type="molecule type" value="Genomic_DNA"/>
</dbReference>
<proteinExistence type="predicted"/>
<dbReference type="GO" id="GO:0032259">
    <property type="term" value="P:methylation"/>
    <property type="evidence" value="ECO:0007669"/>
    <property type="project" value="UniProtKB-KW"/>
</dbReference>
<dbReference type="Gene3D" id="3.40.50.150">
    <property type="entry name" value="Vaccinia Virus protein VP39"/>
    <property type="match status" value="1"/>
</dbReference>
<evidence type="ECO:0000313" key="2">
    <source>
        <dbReference type="EMBL" id="RUO24092.1"/>
    </source>
</evidence>
<dbReference type="Proteomes" id="UP000288293">
    <property type="component" value="Unassembled WGS sequence"/>
</dbReference>
<dbReference type="RefSeq" id="WP_126804511.1">
    <property type="nucleotide sequence ID" value="NZ_PIPL01000003.1"/>
</dbReference>
<dbReference type="AlphaFoldDB" id="A0A432W443"/>
<evidence type="ECO:0000313" key="3">
    <source>
        <dbReference type="Proteomes" id="UP000288293"/>
    </source>
</evidence>
<keyword evidence="1" id="KW-0732">Signal</keyword>
<comment type="caution">
    <text evidence="2">The sequence shown here is derived from an EMBL/GenBank/DDBJ whole genome shotgun (WGS) entry which is preliminary data.</text>
</comment>
<protein>
    <submittedName>
        <fullName evidence="2">Methyltransferase</fullName>
    </submittedName>
</protein>
<feature type="chain" id="PRO_5019099445" evidence="1">
    <location>
        <begin position="22"/>
        <end position="311"/>
    </location>
</feature>
<dbReference type="OrthoDB" id="9801692at2"/>
<accession>A0A432W443</accession>
<name>A0A432W443_9GAMM</name>
<dbReference type="InterPro" id="IPR029063">
    <property type="entry name" value="SAM-dependent_MTases_sf"/>
</dbReference>
<gene>
    <name evidence="2" type="ORF">CWE09_13190</name>
</gene>
<evidence type="ECO:0000256" key="1">
    <source>
        <dbReference type="SAM" id="SignalP"/>
    </source>
</evidence>